<comment type="caution">
    <text evidence="1">The sequence shown here is derived from an EMBL/GenBank/DDBJ whole genome shotgun (WGS) entry which is preliminary data.</text>
</comment>
<reference evidence="1 2" key="1">
    <citation type="journal article" date="2018" name="Front. Plant Sci.">
        <title>Red Clover (Trifolium pratense) and Zigzag Clover (T. medium) - A Picture of Genomic Similarities and Differences.</title>
        <authorList>
            <person name="Dluhosova J."/>
            <person name="Istvanek J."/>
            <person name="Nedelnik J."/>
            <person name="Repkova J."/>
        </authorList>
    </citation>
    <scope>NUCLEOTIDE SEQUENCE [LARGE SCALE GENOMIC DNA]</scope>
    <source>
        <strain evidence="2">cv. 10/8</strain>
        <tissue evidence="1">Leaf</tissue>
    </source>
</reference>
<proteinExistence type="predicted"/>
<protein>
    <submittedName>
        <fullName evidence="1">Uncharacterized protein</fullName>
    </submittedName>
</protein>
<evidence type="ECO:0000313" key="2">
    <source>
        <dbReference type="Proteomes" id="UP000265520"/>
    </source>
</evidence>
<dbReference type="EMBL" id="LXQA010173190">
    <property type="protein sequence ID" value="MCI29524.1"/>
    <property type="molecule type" value="Genomic_DNA"/>
</dbReference>
<dbReference type="AlphaFoldDB" id="A0A392R097"/>
<keyword evidence="2" id="KW-1185">Reference proteome</keyword>
<name>A0A392R097_9FABA</name>
<feature type="non-terminal residue" evidence="1">
    <location>
        <position position="67"/>
    </location>
</feature>
<evidence type="ECO:0000313" key="1">
    <source>
        <dbReference type="EMBL" id="MCI29524.1"/>
    </source>
</evidence>
<sequence length="67" mass="7942">MKRDEVVDMVFVFLGCDEDEVASYFENTKGSHLKYAYMQQVYIENWDAAETTLKQGKSPQVIRRFRE</sequence>
<dbReference type="Proteomes" id="UP000265520">
    <property type="component" value="Unassembled WGS sequence"/>
</dbReference>
<organism evidence="1 2">
    <name type="scientific">Trifolium medium</name>
    <dbReference type="NCBI Taxonomy" id="97028"/>
    <lineage>
        <taxon>Eukaryota</taxon>
        <taxon>Viridiplantae</taxon>
        <taxon>Streptophyta</taxon>
        <taxon>Embryophyta</taxon>
        <taxon>Tracheophyta</taxon>
        <taxon>Spermatophyta</taxon>
        <taxon>Magnoliopsida</taxon>
        <taxon>eudicotyledons</taxon>
        <taxon>Gunneridae</taxon>
        <taxon>Pentapetalae</taxon>
        <taxon>rosids</taxon>
        <taxon>fabids</taxon>
        <taxon>Fabales</taxon>
        <taxon>Fabaceae</taxon>
        <taxon>Papilionoideae</taxon>
        <taxon>50 kb inversion clade</taxon>
        <taxon>NPAAA clade</taxon>
        <taxon>Hologalegina</taxon>
        <taxon>IRL clade</taxon>
        <taxon>Trifolieae</taxon>
        <taxon>Trifolium</taxon>
    </lineage>
</organism>
<accession>A0A392R097</accession>